<dbReference type="InterPro" id="IPR003877">
    <property type="entry name" value="SPRY_dom"/>
</dbReference>
<dbReference type="PRINTS" id="PR01407">
    <property type="entry name" value="BUTYPHLNCDUF"/>
</dbReference>
<dbReference type="InterPro" id="IPR013320">
    <property type="entry name" value="ConA-like_dom_sf"/>
</dbReference>
<dbReference type="SUPFAM" id="SSF57845">
    <property type="entry name" value="B-box zinc-binding domain"/>
    <property type="match status" value="1"/>
</dbReference>
<proteinExistence type="predicted"/>
<feature type="domain" description="B30.2/SPRY" evidence="13">
    <location>
        <begin position="255"/>
        <end position="451"/>
    </location>
</feature>
<keyword evidence="5" id="KW-0833">Ubl conjugation pathway</keyword>
<dbReference type="InterPro" id="IPR050143">
    <property type="entry name" value="TRIM/RBCC"/>
</dbReference>
<keyword evidence="8" id="KW-0007">Acetylation</keyword>
<dbReference type="Gene3D" id="3.30.160.60">
    <property type="entry name" value="Classic Zinc Finger"/>
    <property type="match status" value="1"/>
</dbReference>
<evidence type="ECO:0000256" key="6">
    <source>
        <dbReference type="ARBA" id="ARBA00022833"/>
    </source>
</evidence>
<dbReference type="SMART" id="SM00336">
    <property type="entry name" value="BBOX"/>
    <property type="match status" value="1"/>
</dbReference>
<dbReference type="RefSeq" id="XP_032128529.1">
    <property type="nucleotide sequence ID" value="XM_032272638.1"/>
</dbReference>
<dbReference type="InterPro" id="IPR000315">
    <property type="entry name" value="Znf_B-box"/>
</dbReference>
<dbReference type="PROSITE" id="PS50188">
    <property type="entry name" value="B302_SPRY"/>
    <property type="match status" value="1"/>
</dbReference>
<keyword evidence="4 10" id="KW-0479">Metal-binding</keyword>
<dbReference type="InterPro" id="IPR001870">
    <property type="entry name" value="B30.2/SPRY"/>
</dbReference>
<dbReference type="InterPro" id="IPR006574">
    <property type="entry name" value="PRY"/>
</dbReference>
<comment type="pathway">
    <text evidence="1">Protein modification; protein ubiquitination.</text>
</comment>
<feature type="coiled-coil region" evidence="11">
    <location>
        <begin position="67"/>
        <end position="97"/>
    </location>
</feature>
<organism evidence="14 15">
    <name type="scientific">Sapajus apella</name>
    <name type="common">Brown-capped capuchin</name>
    <name type="synonym">Cebus apella</name>
    <dbReference type="NCBI Taxonomy" id="9515"/>
    <lineage>
        <taxon>Eukaryota</taxon>
        <taxon>Metazoa</taxon>
        <taxon>Chordata</taxon>
        <taxon>Craniata</taxon>
        <taxon>Vertebrata</taxon>
        <taxon>Euteleostomi</taxon>
        <taxon>Mammalia</taxon>
        <taxon>Eutheria</taxon>
        <taxon>Euarchontoglires</taxon>
        <taxon>Primates</taxon>
        <taxon>Haplorrhini</taxon>
        <taxon>Platyrrhini</taxon>
        <taxon>Cebidae</taxon>
        <taxon>Cebinae</taxon>
        <taxon>Sapajus</taxon>
    </lineage>
</organism>
<dbReference type="SUPFAM" id="SSF49899">
    <property type="entry name" value="Concanavalin A-like lectins/glucanases"/>
    <property type="match status" value="1"/>
</dbReference>
<evidence type="ECO:0000259" key="12">
    <source>
        <dbReference type="PROSITE" id="PS50119"/>
    </source>
</evidence>
<dbReference type="InterPro" id="IPR043136">
    <property type="entry name" value="B30.2/SPRY_sf"/>
</dbReference>
<gene>
    <name evidence="15" type="primary">TRIML2</name>
</gene>
<dbReference type="Gene3D" id="2.60.120.920">
    <property type="match status" value="1"/>
</dbReference>
<dbReference type="PANTHER" id="PTHR24103">
    <property type="entry name" value="E3 UBIQUITIN-PROTEIN LIGASE TRIM"/>
    <property type="match status" value="1"/>
</dbReference>
<reference evidence="15" key="1">
    <citation type="submission" date="2025-08" db="UniProtKB">
        <authorList>
            <consortium name="RefSeq"/>
        </authorList>
    </citation>
    <scope>IDENTIFICATION</scope>
    <source>
        <tissue evidence="15">Blood</tissue>
    </source>
</reference>
<evidence type="ECO:0000313" key="15">
    <source>
        <dbReference type="RefSeq" id="XP_032128529.1"/>
    </source>
</evidence>
<dbReference type="UniPathway" id="UPA00143"/>
<dbReference type="CDD" id="cd13733">
    <property type="entry name" value="SPRY_PRY_C-I_1"/>
    <property type="match status" value="1"/>
</dbReference>
<evidence type="ECO:0000259" key="13">
    <source>
        <dbReference type="PROSITE" id="PS50188"/>
    </source>
</evidence>
<dbReference type="GeneID" id="116546343"/>
<evidence type="ECO:0000256" key="2">
    <source>
        <dbReference type="ARBA" id="ARBA00011109"/>
    </source>
</evidence>
<dbReference type="Pfam" id="PF00622">
    <property type="entry name" value="SPRY"/>
    <property type="match status" value="1"/>
</dbReference>
<dbReference type="Pfam" id="PF00643">
    <property type="entry name" value="zf-B_box"/>
    <property type="match status" value="1"/>
</dbReference>
<evidence type="ECO:0000256" key="3">
    <source>
        <dbReference type="ARBA" id="ARBA00022679"/>
    </source>
</evidence>
<evidence type="ECO:0000256" key="1">
    <source>
        <dbReference type="ARBA" id="ARBA00004906"/>
    </source>
</evidence>
<dbReference type="CTD" id="205860"/>
<dbReference type="GO" id="GO:0016740">
    <property type="term" value="F:transferase activity"/>
    <property type="evidence" value="ECO:0007669"/>
    <property type="project" value="UniProtKB-KW"/>
</dbReference>
<keyword evidence="3" id="KW-0808">Transferase</keyword>
<dbReference type="GO" id="GO:0016567">
    <property type="term" value="P:protein ubiquitination"/>
    <property type="evidence" value="ECO:0007669"/>
    <property type="project" value="UniProtKB-UniPathway"/>
</dbReference>
<dbReference type="AlphaFoldDB" id="A0A6J3HFL7"/>
<evidence type="ECO:0000256" key="7">
    <source>
        <dbReference type="ARBA" id="ARBA00022843"/>
    </source>
</evidence>
<comment type="subunit">
    <text evidence="2">Can form homodimers and homotrimers. In addition to lower-order dimerization, also exhibits a higher-order multimerization and both low- and high-order multimerizations are essential for its restriction activity. Interacts with BTBD1 and BTBD2. Interacts with PSMC4, PSMC5, PSMD7 and HSPA8/HSC70. Interacts (via B30.2/SPRY domain) with HSPA1A/B. Interacts with PSMC2, MAP3K7/TAK1, TAB2 and TAB3. Interacts with SQSTM1. Interacts with TRIM6 and TRIM34. Interacts with ULK1 (phosphorylated form), GABARAP, GABARAPL1, GABARAPL2, MAP1LC3A, MAP1LC3C and BECN1.</text>
</comment>
<feature type="domain" description="B box-type" evidence="12">
    <location>
        <begin position="14"/>
        <end position="55"/>
    </location>
</feature>
<keyword evidence="9 11" id="KW-0175">Coiled coil</keyword>
<keyword evidence="4 10" id="KW-0863">Zinc-finger</keyword>
<dbReference type="FunFam" id="2.60.120.920:FF:000004">
    <property type="entry name" value="Butyrophilin subfamily 1 member A1"/>
    <property type="match status" value="1"/>
</dbReference>
<dbReference type="SMART" id="SM00589">
    <property type="entry name" value="PRY"/>
    <property type="match status" value="1"/>
</dbReference>
<keyword evidence="7" id="KW-0832">Ubl conjugation</keyword>
<evidence type="ECO:0000256" key="11">
    <source>
        <dbReference type="SAM" id="Coils"/>
    </source>
</evidence>
<evidence type="ECO:0000256" key="10">
    <source>
        <dbReference type="PROSITE-ProRule" id="PRU00024"/>
    </source>
</evidence>
<evidence type="ECO:0000256" key="8">
    <source>
        <dbReference type="ARBA" id="ARBA00022990"/>
    </source>
</evidence>
<dbReference type="InterPro" id="IPR003879">
    <property type="entry name" value="Butyrophylin_SPRY"/>
</dbReference>
<evidence type="ECO:0000256" key="9">
    <source>
        <dbReference type="ARBA" id="ARBA00023054"/>
    </source>
</evidence>
<name>A0A6J3HFL7_SAPAP</name>
<dbReference type="SMART" id="SM00449">
    <property type="entry name" value="SPRY"/>
    <property type="match status" value="1"/>
</dbReference>
<keyword evidence="14" id="KW-1185">Reference proteome</keyword>
<protein>
    <submittedName>
        <fullName evidence="15">LOW QUALITY PROTEIN: probable E3 ubiquitin-protein ligase TRIML2</fullName>
    </submittedName>
</protein>
<dbReference type="Pfam" id="PF13765">
    <property type="entry name" value="PRY"/>
    <property type="match status" value="1"/>
</dbReference>
<accession>A0A6J3HFL7</accession>
<keyword evidence="6" id="KW-0862">Zinc</keyword>
<evidence type="ECO:0000313" key="14">
    <source>
        <dbReference type="Proteomes" id="UP000504640"/>
    </source>
</evidence>
<dbReference type="Proteomes" id="UP000504640">
    <property type="component" value="Unplaced"/>
</dbReference>
<dbReference type="PROSITE" id="PS50119">
    <property type="entry name" value="ZF_BBOX"/>
    <property type="match status" value="1"/>
</dbReference>
<dbReference type="GO" id="GO:0008270">
    <property type="term" value="F:zinc ion binding"/>
    <property type="evidence" value="ECO:0007669"/>
    <property type="project" value="UniProtKB-KW"/>
</dbReference>
<evidence type="ECO:0000256" key="5">
    <source>
        <dbReference type="ARBA" id="ARBA00022786"/>
    </source>
</evidence>
<sequence>MSKRLSPQLQHSIAEDAYCETHLEQTQLFCDTDQITLCSKCIQSQDHQRHRLCGIQEAAENYGKLFRETLNTLREKLEAAKSMLTDEQERMVMIQEEEQNFKKMIESEYNMRLRLLNEERELNQRRQGCVADLNLREAHLNQVMKLATELEETFQEMIQRLGRVGRENMKKLKESEARVSQHVCSLQTLTTELEKKCREGAFALLKCLDLEIPASELRGMAFCCEEATQSVNAKCSLERSNALLLENLEPAHITDLSLCHIRGLSSMFRVFQRRLTLDPETAHPCLALSEDLRTVKLRNSQQDTPSSPERLNFSAMVLGAERFTSGRHYWEVHVEKATNWQVGISYRTADGRGSSPRASGEKVLLTGSVLAAEPTLWVFPPLKRVFLEKQLRTVGVFLDYECGQISFYNVTESSLIYNFSHLAFQGVLRPVFSLCIPNGDTSSDSLTISPQDSPSCDDTVSP</sequence>
<evidence type="ECO:0000256" key="4">
    <source>
        <dbReference type="ARBA" id="ARBA00022771"/>
    </source>
</evidence>